<reference evidence="2" key="2">
    <citation type="journal article" date="2015" name="Fish Shellfish Immunol.">
        <title>Early steps in the European eel (Anguilla anguilla)-Vibrio vulnificus interaction in the gills: Role of the RtxA13 toxin.</title>
        <authorList>
            <person name="Callol A."/>
            <person name="Pajuelo D."/>
            <person name="Ebbesson L."/>
            <person name="Teles M."/>
            <person name="MacKenzie S."/>
            <person name="Amaro C."/>
        </authorList>
    </citation>
    <scope>NUCLEOTIDE SEQUENCE</scope>
</reference>
<feature type="compositionally biased region" description="Basic and acidic residues" evidence="1">
    <location>
        <begin position="1"/>
        <end position="22"/>
    </location>
</feature>
<protein>
    <submittedName>
        <fullName evidence="2">Uncharacterized protein</fullName>
    </submittedName>
</protein>
<dbReference type="AlphaFoldDB" id="A0A0E9TQJ7"/>
<proteinExistence type="predicted"/>
<organism evidence="2">
    <name type="scientific">Anguilla anguilla</name>
    <name type="common">European freshwater eel</name>
    <name type="synonym">Muraena anguilla</name>
    <dbReference type="NCBI Taxonomy" id="7936"/>
    <lineage>
        <taxon>Eukaryota</taxon>
        <taxon>Metazoa</taxon>
        <taxon>Chordata</taxon>
        <taxon>Craniata</taxon>
        <taxon>Vertebrata</taxon>
        <taxon>Euteleostomi</taxon>
        <taxon>Actinopterygii</taxon>
        <taxon>Neopterygii</taxon>
        <taxon>Teleostei</taxon>
        <taxon>Anguilliformes</taxon>
        <taxon>Anguillidae</taxon>
        <taxon>Anguilla</taxon>
    </lineage>
</organism>
<feature type="region of interest" description="Disordered" evidence="1">
    <location>
        <begin position="1"/>
        <end position="29"/>
    </location>
</feature>
<name>A0A0E9TQJ7_ANGAN</name>
<sequence>MEHSEDNHQQMEKTWHNSDITKNRTSLQN</sequence>
<reference evidence="2" key="1">
    <citation type="submission" date="2014-11" db="EMBL/GenBank/DDBJ databases">
        <authorList>
            <person name="Amaro Gonzalez C."/>
        </authorList>
    </citation>
    <scope>NUCLEOTIDE SEQUENCE</scope>
</reference>
<evidence type="ECO:0000313" key="2">
    <source>
        <dbReference type="EMBL" id="JAH55994.1"/>
    </source>
</evidence>
<accession>A0A0E9TQJ7</accession>
<evidence type="ECO:0000256" key="1">
    <source>
        <dbReference type="SAM" id="MobiDB-lite"/>
    </source>
</evidence>
<dbReference type="EMBL" id="GBXM01052583">
    <property type="protein sequence ID" value="JAH55994.1"/>
    <property type="molecule type" value="Transcribed_RNA"/>
</dbReference>